<sequence>MLRRSAAVAVLVTGLLAQTAVADDGGPTVGNDGTCEGSMVSVTLCAQDPGSPGGGGGNRPGPAGGIGTGSSSGPKCTYEKADPQPPPENLAWPGRNPGEGSIYRVVCDDLRTGVVWLPNGAAPPAAAVDPEVLAQRAVDAMKLKGPAVASPRTAGRYTVGVPVWMWVDQESPTRYGPVSESVTAGVVTVSATARVTSIRWSMGDGTTVTCHGPGTAYTSGRGMKESPDCGHIYARTSANRARERFTVSATSTWRIDWTVNGGAGGQLTETRSTQMQVPVRELQAVGR</sequence>
<accession>A0ACC6Q8S8</accession>
<keyword evidence="2" id="KW-1185">Reference proteome</keyword>
<organism evidence="1 2">
    <name type="scientific">Streptomyces achmelvichensis</name>
    <dbReference type="NCBI Taxonomy" id="3134111"/>
    <lineage>
        <taxon>Bacteria</taxon>
        <taxon>Bacillati</taxon>
        <taxon>Actinomycetota</taxon>
        <taxon>Actinomycetes</taxon>
        <taxon>Kitasatosporales</taxon>
        <taxon>Streptomycetaceae</taxon>
        <taxon>Streptomyces</taxon>
    </lineage>
</organism>
<dbReference type="Proteomes" id="UP001377168">
    <property type="component" value="Unassembled WGS sequence"/>
</dbReference>
<gene>
    <name evidence="1" type="ORF">WKI67_43610</name>
</gene>
<reference evidence="1" key="1">
    <citation type="submission" date="2024-03" db="EMBL/GenBank/DDBJ databases">
        <title>Novel Streptomyces species of biotechnological and ecological value are a feature of Machair soil.</title>
        <authorList>
            <person name="Prole J.R."/>
            <person name="Goodfellow M."/>
            <person name="Allenby N."/>
            <person name="Ward A.C."/>
        </authorList>
    </citation>
    <scope>NUCLEOTIDE SEQUENCE</scope>
    <source>
        <strain evidence="1">MS2.AVA.5</strain>
    </source>
</reference>
<proteinExistence type="predicted"/>
<comment type="caution">
    <text evidence="1">The sequence shown here is derived from an EMBL/GenBank/DDBJ whole genome shotgun (WGS) entry which is preliminary data.</text>
</comment>
<dbReference type="EMBL" id="JBBKAJ010000039">
    <property type="protein sequence ID" value="MEJ8640175.1"/>
    <property type="molecule type" value="Genomic_DNA"/>
</dbReference>
<evidence type="ECO:0000313" key="1">
    <source>
        <dbReference type="EMBL" id="MEJ8640175.1"/>
    </source>
</evidence>
<protein>
    <submittedName>
        <fullName evidence="1">ATP/GTP-binding protein</fullName>
    </submittedName>
</protein>
<evidence type="ECO:0000313" key="2">
    <source>
        <dbReference type="Proteomes" id="UP001377168"/>
    </source>
</evidence>
<name>A0ACC6Q8S8_9ACTN</name>